<dbReference type="PANTHER" id="PTHR11552">
    <property type="entry name" value="GLUCOSE-METHANOL-CHOLINE GMC OXIDOREDUCTASE"/>
    <property type="match status" value="1"/>
</dbReference>
<comment type="similarity">
    <text evidence="2 6">Belongs to the GMC oxidoreductase family.</text>
</comment>
<dbReference type="PROSITE" id="PS00623">
    <property type="entry name" value="GMC_OXRED_1"/>
    <property type="match status" value="1"/>
</dbReference>
<feature type="signal peptide" evidence="7">
    <location>
        <begin position="1"/>
        <end position="22"/>
    </location>
</feature>
<keyword evidence="5" id="KW-0560">Oxidoreductase</keyword>
<evidence type="ECO:0000259" key="8">
    <source>
        <dbReference type="PROSITE" id="PS00623"/>
    </source>
</evidence>
<dbReference type="AlphaFoldDB" id="A0A8H6UHP1"/>
<evidence type="ECO:0000256" key="1">
    <source>
        <dbReference type="ARBA" id="ARBA00001974"/>
    </source>
</evidence>
<name>A0A8H6UHP1_9EURO</name>
<reference evidence="9" key="1">
    <citation type="submission" date="2020-06" db="EMBL/GenBank/DDBJ databases">
        <title>Draft genome sequences of strains closely related to Aspergillus parafelis and Aspergillus hiratsukae.</title>
        <authorList>
            <person name="Dos Santos R.A.C."/>
            <person name="Rivero-Menendez O."/>
            <person name="Steenwyk J.L."/>
            <person name="Mead M.E."/>
            <person name="Goldman G.H."/>
            <person name="Alastruey-Izquierdo A."/>
            <person name="Rokas A."/>
        </authorList>
    </citation>
    <scope>NUCLEOTIDE SEQUENCE</scope>
    <source>
        <strain evidence="9">CNM-CM5793</strain>
    </source>
</reference>
<evidence type="ECO:0000256" key="4">
    <source>
        <dbReference type="ARBA" id="ARBA00022827"/>
    </source>
</evidence>
<dbReference type="Proteomes" id="UP000630445">
    <property type="component" value="Unassembled WGS sequence"/>
</dbReference>
<evidence type="ECO:0000313" key="10">
    <source>
        <dbReference type="Proteomes" id="UP000630445"/>
    </source>
</evidence>
<evidence type="ECO:0000313" key="9">
    <source>
        <dbReference type="EMBL" id="KAF7137142.1"/>
    </source>
</evidence>
<evidence type="ECO:0000256" key="5">
    <source>
        <dbReference type="ARBA" id="ARBA00023002"/>
    </source>
</evidence>
<protein>
    <recommendedName>
        <fullName evidence="8">Glucose-methanol-choline oxidoreductase N-terminal domain-containing protein</fullName>
    </recommendedName>
</protein>
<dbReference type="GO" id="GO:0016614">
    <property type="term" value="F:oxidoreductase activity, acting on CH-OH group of donors"/>
    <property type="evidence" value="ECO:0007669"/>
    <property type="project" value="InterPro"/>
</dbReference>
<sequence>MRLHHLLPISFGFSFTLSTATSHEAAYDYIIIGGGTTGLLLANRLSSLPTTTTLVIDPGKDIRNNPNVTNPTLWLRNAHTEIDWAYPSTPQPHALNRTVSYTAGRILGGTSMINGMTYIRADSPEINAWEALGDMRR</sequence>
<keyword evidence="7" id="KW-0732">Signal</keyword>
<evidence type="ECO:0000256" key="3">
    <source>
        <dbReference type="ARBA" id="ARBA00022630"/>
    </source>
</evidence>
<evidence type="ECO:0000256" key="7">
    <source>
        <dbReference type="SAM" id="SignalP"/>
    </source>
</evidence>
<proteinExistence type="inferred from homology"/>
<keyword evidence="10" id="KW-1185">Reference proteome</keyword>
<dbReference type="SUPFAM" id="SSF51905">
    <property type="entry name" value="FAD/NAD(P)-binding domain"/>
    <property type="match status" value="1"/>
</dbReference>
<dbReference type="PANTHER" id="PTHR11552:SF201">
    <property type="entry name" value="GLUCOSE-METHANOL-CHOLINE OXIDOREDUCTASE N-TERMINAL DOMAIN-CONTAINING PROTEIN"/>
    <property type="match status" value="1"/>
</dbReference>
<dbReference type="InterPro" id="IPR012132">
    <property type="entry name" value="GMC_OxRdtase"/>
</dbReference>
<comment type="caution">
    <text evidence="9">The sequence shown here is derived from an EMBL/GenBank/DDBJ whole genome shotgun (WGS) entry which is preliminary data.</text>
</comment>
<dbReference type="Pfam" id="PF00732">
    <property type="entry name" value="GMC_oxred_N"/>
    <property type="match status" value="1"/>
</dbReference>
<evidence type="ECO:0000256" key="6">
    <source>
        <dbReference type="RuleBase" id="RU003968"/>
    </source>
</evidence>
<evidence type="ECO:0000256" key="2">
    <source>
        <dbReference type="ARBA" id="ARBA00010790"/>
    </source>
</evidence>
<dbReference type="EMBL" id="JACBAD010001610">
    <property type="protein sequence ID" value="KAF7137142.1"/>
    <property type="molecule type" value="Genomic_DNA"/>
</dbReference>
<dbReference type="GO" id="GO:0050660">
    <property type="term" value="F:flavin adenine dinucleotide binding"/>
    <property type="evidence" value="ECO:0007669"/>
    <property type="project" value="InterPro"/>
</dbReference>
<organism evidence="9 10">
    <name type="scientific">Aspergillus hiratsukae</name>
    <dbReference type="NCBI Taxonomy" id="1194566"/>
    <lineage>
        <taxon>Eukaryota</taxon>
        <taxon>Fungi</taxon>
        <taxon>Dikarya</taxon>
        <taxon>Ascomycota</taxon>
        <taxon>Pezizomycotina</taxon>
        <taxon>Eurotiomycetes</taxon>
        <taxon>Eurotiomycetidae</taxon>
        <taxon>Eurotiales</taxon>
        <taxon>Aspergillaceae</taxon>
        <taxon>Aspergillus</taxon>
        <taxon>Aspergillus subgen. Fumigati</taxon>
    </lineage>
</organism>
<feature type="domain" description="Glucose-methanol-choline oxidoreductase N-terminal" evidence="8">
    <location>
        <begin position="104"/>
        <end position="127"/>
    </location>
</feature>
<dbReference type="InterPro" id="IPR000172">
    <property type="entry name" value="GMC_OxRdtase_N"/>
</dbReference>
<gene>
    <name evidence="9" type="ORF">CNMCM5793_007258</name>
</gene>
<keyword evidence="4 6" id="KW-0274">FAD</keyword>
<dbReference type="Gene3D" id="3.30.560.10">
    <property type="entry name" value="Glucose Oxidase, domain 3"/>
    <property type="match status" value="1"/>
</dbReference>
<accession>A0A8H6UHP1</accession>
<keyword evidence="3 6" id="KW-0285">Flavoprotein</keyword>
<comment type="cofactor">
    <cofactor evidence="1">
        <name>FAD</name>
        <dbReference type="ChEBI" id="CHEBI:57692"/>
    </cofactor>
</comment>
<dbReference type="OrthoDB" id="4367626at2759"/>
<dbReference type="InterPro" id="IPR036188">
    <property type="entry name" value="FAD/NAD-bd_sf"/>
</dbReference>
<feature type="chain" id="PRO_5034617988" description="Glucose-methanol-choline oxidoreductase N-terminal domain-containing protein" evidence="7">
    <location>
        <begin position="23"/>
        <end position="137"/>
    </location>
</feature>
<dbReference type="Gene3D" id="3.50.50.60">
    <property type="entry name" value="FAD/NAD(P)-binding domain"/>
    <property type="match status" value="1"/>
</dbReference>